<dbReference type="Gene3D" id="1.25.40.10">
    <property type="entry name" value="Tetratricopeptide repeat domain"/>
    <property type="match status" value="3"/>
</dbReference>
<evidence type="ECO:0000259" key="3">
    <source>
        <dbReference type="SMART" id="SM01043"/>
    </source>
</evidence>
<evidence type="ECO:0000256" key="1">
    <source>
        <dbReference type="ARBA" id="ARBA00023015"/>
    </source>
</evidence>
<dbReference type="Pfam" id="PF13181">
    <property type="entry name" value="TPR_8"/>
    <property type="match status" value="1"/>
</dbReference>
<feature type="domain" description="Bacterial transcriptional activator" evidence="3">
    <location>
        <begin position="930"/>
        <end position="1072"/>
    </location>
</feature>
<keyword evidence="2" id="KW-0804">Transcription</keyword>
<dbReference type="SUPFAM" id="SSF46894">
    <property type="entry name" value="C-terminal effector domain of the bipartite response regulators"/>
    <property type="match status" value="1"/>
</dbReference>
<dbReference type="Proteomes" id="UP000581688">
    <property type="component" value="Unassembled WGS sequence"/>
</dbReference>
<dbReference type="SUPFAM" id="SSF52540">
    <property type="entry name" value="P-loop containing nucleoside triphosphate hydrolases"/>
    <property type="match status" value="1"/>
</dbReference>
<keyword evidence="4" id="KW-0238">DNA-binding</keyword>
<dbReference type="AlphaFoldDB" id="A0A841Q745"/>
<dbReference type="InterPro" id="IPR011990">
    <property type="entry name" value="TPR-like_helical_dom_sf"/>
</dbReference>
<evidence type="ECO:0000313" key="4">
    <source>
        <dbReference type="EMBL" id="MBB6454164.1"/>
    </source>
</evidence>
<dbReference type="PANTHER" id="PTHR35807:SF2">
    <property type="entry name" value="TRANSCRIPTIONAL ACTIVATOR DOMAIN"/>
    <property type="match status" value="1"/>
</dbReference>
<protein>
    <submittedName>
        <fullName evidence="4">DNA-binding SARP family transcriptional activator</fullName>
    </submittedName>
</protein>
<gene>
    <name evidence="4" type="ORF">HNQ94_002615</name>
</gene>
<name>A0A841Q745_9BACI</name>
<dbReference type="InterPro" id="IPR036388">
    <property type="entry name" value="WH-like_DNA-bd_sf"/>
</dbReference>
<dbReference type="RefSeq" id="WP_174496742.1">
    <property type="nucleotide sequence ID" value="NZ_CADDWK010000009.1"/>
</dbReference>
<dbReference type="InterPro" id="IPR005158">
    <property type="entry name" value="BTAD"/>
</dbReference>
<proteinExistence type="predicted"/>
<dbReference type="InterPro" id="IPR027417">
    <property type="entry name" value="P-loop_NTPase"/>
</dbReference>
<keyword evidence="1" id="KW-0805">Transcription regulation</keyword>
<comment type="caution">
    <text evidence="4">The sequence shown here is derived from an EMBL/GenBank/DDBJ whole genome shotgun (WGS) entry which is preliminary data.</text>
</comment>
<dbReference type="Gene3D" id="3.40.50.300">
    <property type="entry name" value="P-loop containing nucleotide triphosphate hydrolases"/>
    <property type="match status" value="1"/>
</dbReference>
<dbReference type="Gene3D" id="1.10.10.10">
    <property type="entry name" value="Winged helix-like DNA-binding domain superfamily/Winged helix DNA-binding domain"/>
    <property type="match status" value="1"/>
</dbReference>
<dbReference type="SMART" id="SM01043">
    <property type="entry name" value="BTAD"/>
    <property type="match status" value="1"/>
</dbReference>
<sequence>MSKIPILATQLSPPAVKERFVRRAKLNQKLRLIQKYPLTLIHSGAGYGKSTALSLFLQDTDIDACWYSISQYDDDFVPFITKIIHSMRKAQPSFGERILNELHTIDHYVHDQEVWSIMTMMVNEISKLNKEVILVLDDFHHLSSSSAIESWMQHFVEHFPDQLHLVISSRRRPKWSILTQLKVKGNLLEVDQDDLLLSYEEMEHLLIDIYELSVNEDEVKGIHQTTEGWAIACGMFVQQLRTGVNANTILQKQKRSLQDLFDYLVMEVLSKQSPIVQKFLEQTSVLEVLSADSCDAVLGMTGSISLLEDLSSQNLFIQSIDDEHYRYHALFKAFLESRMKKQQPEEYFRLNQRAARFFEQNGDVENAIFHYEQIKADDRAAYLLSDYGRTMLASGKLQALYDRLLHIPDREKDYFPILWYFEGEVLRYRSKYKEAESCYDRAIEEGERRQNLYTKSLAFEGKARIYLDTIQPDQAERILQSAIEIREKLDVKNEEKARLYHMLGENLLNSGQAKKAEAWFEKAKDLNLPLDDSNLEARLYLRTGRLLKARQVLQERKEKFSLPEDKSLPQSHRETDILLSIIESFMGNALESKMHAQKGIEYGMSTESPFVEACGWIRMGHAVQLLNRYKPNLAIQCYNTALELMEKLNVSRGKAEPYMGLCILYGMQQEYEKALETGQKGLYETEKVKDLWLSSLIQLCMSISAIYCERYDYAAELLKETEQNFHHCDDEYGLMLTSFWKAYLASKKKDEETFSEEINIFLRRMQVGSYEFFIKSRTTFGPMDLQSIIPLLFKAQKQEIHSNYVTKLMYELGYGELSHHPGYTLRIQTLGCFHVWLGNKRIYEQDWQRGKARELLELFVAKQNKLLPKEEIFQQLWPDLDEESANKSFKVALNALLKTLEPNREARADSFFIKRSATAYGLNPSSGYELDITEFEKWITEGLEKTDPGRTREILKKGLDLYEGDFLPDRRTTDWCLMERERLQVLFLRGAEKMAQVSVRLEDYDTCIYWCEKILNVDITWEEAYRLIMYSYYQKNNRPQAIKWYQKCYNTLIEELGVEPMKPTREMFEMIKEASGMIS</sequence>
<dbReference type="Pfam" id="PF25873">
    <property type="entry name" value="WHD_MalT"/>
    <property type="match status" value="1"/>
</dbReference>
<organism evidence="4 5">
    <name type="scientific">Salirhabdus euzebyi</name>
    <dbReference type="NCBI Taxonomy" id="394506"/>
    <lineage>
        <taxon>Bacteria</taxon>
        <taxon>Bacillati</taxon>
        <taxon>Bacillota</taxon>
        <taxon>Bacilli</taxon>
        <taxon>Bacillales</taxon>
        <taxon>Bacillaceae</taxon>
        <taxon>Salirhabdus</taxon>
    </lineage>
</organism>
<dbReference type="SUPFAM" id="SSF48452">
    <property type="entry name" value="TPR-like"/>
    <property type="match status" value="4"/>
</dbReference>
<evidence type="ECO:0000313" key="5">
    <source>
        <dbReference type="Proteomes" id="UP000581688"/>
    </source>
</evidence>
<dbReference type="InterPro" id="IPR051677">
    <property type="entry name" value="AfsR-DnrI-RedD_regulator"/>
</dbReference>
<dbReference type="InterPro" id="IPR019734">
    <property type="entry name" value="TPR_rpt"/>
</dbReference>
<dbReference type="InterPro" id="IPR059106">
    <property type="entry name" value="WHD_MalT"/>
</dbReference>
<dbReference type="EMBL" id="JACHGH010000007">
    <property type="protein sequence ID" value="MBB6454164.1"/>
    <property type="molecule type" value="Genomic_DNA"/>
</dbReference>
<dbReference type="GO" id="GO:0006355">
    <property type="term" value="P:regulation of DNA-templated transcription"/>
    <property type="evidence" value="ECO:0007669"/>
    <property type="project" value="InterPro"/>
</dbReference>
<dbReference type="Pfam" id="PF03704">
    <property type="entry name" value="BTAD"/>
    <property type="match status" value="1"/>
</dbReference>
<keyword evidence="5" id="KW-1185">Reference proteome</keyword>
<dbReference type="InterPro" id="IPR016032">
    <property type="entry name" value="Sig_transdc_resp-reg_C-effctor"/>
</dbReference>
<dbReference type="GO" id="GO:0003677">
    <property type="term" value="F:DNA binding"/>
    <property type="evidence" value="ECO:0007669"/>
    <property type="project" value="UniProtKB-KW"/>
</dbReference>
<accession>A0A841Q745</accession>
<dbReference type="SMART" id="SM00028">
    <property type="entry name" value="TPR"/>
    <property type="match status" value="6"/>
</dbReference>
<dbReference type="PANTHER" id="PTHR35807">
    <property type="entry name" value="TRANSCRIPTIONAL REGULATOR REDD-RELATED"/>
    <property type="match status" value="1"/>
</dbReference>
<evidence type="ECO:0000256" key="2">
    <source>
        <dbReference type="ARBA" id="ARBA00023163"/>
    </source>
</evidence>
<reference evidence="4 5" key="1">
    <citation type="submission" date="2020-08" db="EMBL/GenBank/DDBJ databases">
        <title>Genomic Encyclopedia of Type Strains, Phase IV (KMG-IV): sequencing the most valuable type-strain genomes for metagenomic binning, comparative biology and taxonomic classification.</title>
        <authorList>
            <person name="Goeker M."/>
        </authorList>
    </citation>
    <scope>NUCLEOTIDE SEQUENCE [LARGE SCALE GENOMIC DNA]</scope>
    <source>
        <strain evidence="4 5">DSM 19612</strain>
    </source>
</reference>